<dbReference type="InterPro" id="IPR036097">
    <property type="entry name" value="HisK_dim/P_sf"/>
</dbReference>
<keyword evidence="7" id="KW-0597">Phosphoprotein</keyword>
<dbReference type="Proteomes" id="UP001596364">
    <property type="component" value="Unassembled WGS sequence"/>
</dbReference>
<evidence type="ECO:0000256" key="2">
    <source>
        <dbReference type="ARBA" id="ARBA00004236"/>
    </source>
</evidence>
<dbReference type="GO" id="GO:0004673">
    <property type="term" value="F:protein histidine kinase activity"/>
    <property type="evidence" value="ECO:0007669"/>
    <property type="project" value="UniProtKB-EC"/>
</dbReference>
<evidence type="ECO:0000256" key="10">
    <source>
        <dbReference type="ARBA" id="ARBA00022692"/>
    </source>
</evidence>
<dbReference type="NCBIfam" id="NF008235">
    <property type="entry name" value="PRK11006.1"/>
    <property type="match status" value="1"/>
</dbReference>
<dbReference type="Gene3D" id="3.30.565.10">
    <property type="entry name" value="Histidine kinase-like ATPase, C-terminal domain"/>
    <property type="match status" value="1"/>
</dbReference>
<dbReference type="InterPro" id="IPR036890">
    <property type="entry name" value="HATPase_C_sf"/>
</dbReference>
<protein>
    <recommendedName>
        <fullName evidence="4">Phosphate regulon sensor protein PhoR</fullName>
        <ecNumber evidence="3">2.7.13.3</ecNumber>
    </recommendedName>
</protein>
<evidence type="ECO:0000256" key="3">
    <source>
        <dbReference type="ARBA" id="ARBA00012438"/>
    </source>
</evidence>
<accession>A0ABW1XPZ6</accession>
<dbReference type="InterPro" id="IPR000014">
    <property type="entry name" value="PAS"/>
</dbReference>
<dbReference type="PANTHER" id="PTHR45453">
    <property type="entry name" value="PHOSPHATE REGULON SENSOR PROTEIN PHOR"/>
    <property type="match status" value="1"/>
</dbReference>
<evidence type="ECO:0000256" key="18">
    <source>
        <dbReference type="SAM" id="Phobius"/>
    </source>
</evidence>
<evidence type="ECO:0000256" key="15">
    <source>
        <dbReference type="ARBA" id="ARBA00023012"/>
    </source>
</evidence>
<dbReference type="RefSeq" id="WP_131259704.1">
    <property type="nucleotide sequence ID" value="NZ_JBHSUS010000001.1"/>
</dbReference>
<comment type="catalytic activity">
    <reaction evidence="1">
        <text>ATP + protein L-histidine = ADP + protein N-phospho-L-histidine.</text>
        <dbReference type="EC" id="2.7.13.3"/>
    </reaction>
</comment>
<proteinExistence type="predicted"/>
<dbReference type="PANTHER" id="PTHR45453:SF1">
    <property type="entry name" value="PHOSPHATE REGULON SENSOR PROTEIN PHOR"/>
    <property type="match status" value="1"/>
</dbReference>
<dbReference type="InterPro" id="IPR021766">
    <property type="entry name" value="PhoR_N"/>
</dbReference>
<dbReference type="InterPro" id="IPR003661">
    <property type="entry name" value="HisK_dim/P_dom"/>
</dbReference>
<keyword evidence="8" id="KW-0592">Phosphate transport</keyword>
<dbReference type="NCBIfam" id="TIGR02966">
    <property type="entry name" value="phoR_proteo"/>
    <property type="match status" value="1"/>
</dbReference>
<keyword evidence="13" id="KW-0067">ATP-binding</keyword>
<dbReference type="InterPro" id="IPR014310">
    <property type="entry name" value="Sig_transdc_His_kinase_PhoR"/>
</dbReference>
<evidence type="ECO:0000256" key="14">
    <source>
        <dbReference type="ARBA" id="ARBA00022989"/>
    </source>
</evidence>
<dbReference type="Pfam" id="PF11808">
    <property type="entry name" value="PhoR"/>
    <property type="match status" value="1"/>
</dbReference>
<keyword evidence="6" id="KW-1003">Cell membrane</keyword>
<dbReference type="SMART" id="SM00387">
    <property type="entry name" value="HATPase_c"/>
    <property type="match status" value="1"/>
</dbReference>
<dbReference type="Gene3D" id="1.10.287.130">
    <property type="match status" value="1"/>
</dbReference>
<evidence type="ECO:0000256" key="13">
    <source>
        <dbReference type="ARBA" id="ARBA00022840"/>
    </source>
</evidence>
<evidence type="ECO:0000256" key="4">
    <source>
        <dbReference type="ARBA" id="ARBA00019665"/>
    </source>
</evidence>
<feature type="transmembrane region" description="Helical" evidence="18">
    <location>
        <begin position="31"/>
        <end position="49"/>
    </location>
</feature>
<dbReference type="InterPro" id="IPR013767">
    <property type="entry name" value="PAS_fold"/>
</dbReference>
<dbReference type="Gene3D" id="3.30.450.20">
    <property type="entry name" value="PAS domain"/>
    <property type="match status" value="1"/>
</dbReference>
<dbReference type="SUPFAM" id="SSF55785">
    <property type="entry name" value="PYP-like sensor domain (PAS domain)"/>
    <property type="match status" value="1"/>
</dbReference>
<evidence type="ECO:0000313" key="20">
    <source>
        <dbReference type="EMBL" id="MFC6440749.1"/>
    </source>
</evidence>
<dbReference type="EC" id="2.7.13.3" evidence="3"/>
<keyword evidence="15" id="KW-0902">Two-component regulatory system</keyword>
<dbReference type="InterPro" id="IPR004358">
    <property type="entry name" value="Sig_transdc_His_kin-like_C"/>
</dbReference>
<dbReference type="InterPro" id="IPR005467">
    <property type="entry name" value="His_kinase_dom"/>
</dbReference>
<dbReference type="InterPro" id="IPR035965">
    <property type="entry name" value="PAS-like_dom_sf"/>
</dbReference>
<keyword evidence="16 18" id="KW-0472">Membrane</keyword>
<keyword evidence="14 18" id="KW-1133">Transmembrane helix</keyword>
<reference evidence="21" key="1">
    <citation type="journal article" date="2019" name="Int. J. Syst. Evol. Microbiol.">
        <title>The Global Catalogue of Microorganisms (GCM) 10K type strain sequencing project: providing services to taxonomists for standard genome sequencing and annotation.</title>
        <authorList>
            <consortium name="The Broad Institute Genomics Platform"/>
            <consortium name="The Broad Institute Genome Sequencing Center for Infectious Disease"/>
            <person name="Wu L."/>
            <person name="Ma J."/>
        </authorList>
    </citation>
    <scope>NUCLEOTIDE SEQUENCE [LARGE SCALE GENOMIC DNA]</scope>
    <source>
        <strain evidence="21">CGMCC 1.16031</strain>
    </source>
</reference>
<evidence type="ECO:0000256" key="1">
    <source>
        <dbReference type="ARBA" id="ARBA00000085"/>
    </source>
</evidence>
<feature type="transmembrane region" description="Helical" evidence="18">
    <location>
        <begin position="7"/>
        <end position="25"/>
    </location>
</feature>
<evidence type="ECO:0000313" key="21">
    <source>
        <dbReference type="Proteomes" id="UP001596364"/>
    </source>
</evidence>
<evidence type="ECO:0000259" key="19">
    <source>
        <dbReference type="PROSITE" id="PS50109"/>
    </source>
</evidence>
<evidence type="ECO:0000256" key="6">
    <source>
        <dbReference type="ARBA" id="ARBA00022475"/>
    </source>
</evidence>
<feature type="domain" description="Histidine kinase" evidence="19">
    <location>
        <begin position="210"/>
        <end position="427"/>
    </location>
</feature>
<dbReference type="SMART" id="SM00091">
    <property type="entry name" value="PAS"/>
    <property type="match status" value="1"/>
</dbReference>
<dbReference type="SUPFAM" id="SSF47384">
    <property type="entry name" value="Homodimeric domain of signal transducing histidine kinase"/>
    <property type="match status" value="1"/>
</dbReference>
<dbReference type="CDD" id="cd00082">
    <property type="entry name" value="HisKA"/>
    <property type="match status" value="1"/>
</dbReference>
<evidence type="ECO:0000256" key="5">
    <source>
        <dbReference type="ARBA" id="ARBA00022448"/>
    </source>
</evidence>
<evidence type="ECO:0000256" key="7">
    <source>
        <dbReference type="ARBA" id="ARBA00022553"/>
    </source>
</evidence>
<gene>
    <name evidence="20" type="primary">phoR</name>
    <name evidence="20" type="ORF">ACFP85_11405</name>
</gene>
<dbReference type="Pfam" id="PF02518">
    <property type="entry name" value="HATPase_c"/>
    <property type="match status" value="1"/>
</dbReference>
<dbReference type="EMBL" id="JBHSUS010000001">
    <property type="protein sequence ID" value="MFC6440749.1"/>
    <property type="molecule type" value="Genomic_DNA"/>
</dbReference>
<keyword evidence="10 18" id="KW-0812">Transmembrane</keyword>
<comment type="caution">
    <text evidence="20">The sequence shown here is derived from an EMBL/GenBank/DDBJ whole genome shotgun (WGS) entry which is preliminary data.</text>
</comment>
<dbReference type="Pfam" id="PF00512">
    <property type="entry name" value="HisKA"/>
    <property type="match status" value="1"/>
</dbReference>
<keyword evidence="12 20" id="KW-0418">Kinase</keyword>
<keyword evidence="11" id="KW-0547">Nucleotide-binding</keyword>
<dbReference type="Pfam" id="PF00989">
    <property type="entry name" value="PAS"/>
    <property type="match status" value="1"/>
</dbReference>
<evidence type="ECO:0000256" key="16">
    <source>
        <dbReference type="ARBA" id="ARBA00023136"/>
    </source>
</evidence>
<evidence type="ECO:0000256" key="9">
    <source>
        <dbReference type="ARBA" id="ARBA00022679"/>
    </source>
</evidence>
<keyword evidence="9 20" id="KW-0808">Transferase</keyword>
<comment type="subcellular location">
    <subcellularLocation>
        <location evidence="2">Cell membrane</location>
    </subcellularLocation>
</comment>
<dbReference type="InterPro" id="IPR003594">
    <property type="entry name" value="HATPase_dom"/>
</dbReference>
<dbReference type="SUPFAM" id="SSF55874">
    <property type="entry name" value="ATPase domain of HSP90 chaperone/DNA topoisomerase II/histidine kinase"/>
    <property type="match status" value="1"/>
</dbReference>
<keyword evidence="21" id="KW-1185">Reference proteome</keyword>
<evidence type="ECO:0000256" key="12">
    <source>
        <dbReference type="ARBA" id="ARBA00022777"/>
    </source>
</evidence>
<name>A0ABW1XPZ6_9ALTE</name>
<comment type="function">
    <text evidence="17">Member of the two-component regulatory system PhoR/PhoB involved in the phosphate regulon genes expression. PhoR may function as a membrane-associated protein kinase that phosphorylates PhoB in response to environmental signals.</text>
</comment>
<dbReference type="PRINTS" id="PR00344">
    <property type="entry name" value="BCTRLSENSOR"/>
</dbReference>
<evidence type="ECO:0000256" key="11">
    <source>
        <dbReference type="ARBA" id="ARBA00022741"/>
    </source>
</evidence>
<evidence type="ECO:0000256" key="17">
    <source>
        <dbReference type="ARBA" id="ARBA00025207"/>
    </source>
</evidence>
<evidence type="ECO:0000256" key="8">
    <source>
        <dbReference type="ARBA" id="ARBA00022592"/>
    </source>
</evidence>
<dbReference type="PROSITE" id="PS50109">
    <property type="entry name" value="HIS_KIN"/>
    <property type="match status" value="1"/>
</dbReference>
<sequence length="437" mass="50199">MFTYWRNILVHFTLLFGPCILLGYLTDQLLLSVLLGCIGLLLWHYIHLYRMARWLWLKRSISPPRAWGNWDDIFTGIYRLQKNNLRRRHELGKMLKRMRRGIEALTDATILLSEELRVEWCNKLAHNLLGVRLADDQGRRLQDLILNREFEQYLRQAKFELPLHIASPVDDNIMLEVRVMPYGENEYLLIARDVTNLLKLERMRKDFVANVSHELRTPLTVIQGYLELMDDVDALPPEMAKKAQLTMAEQANRMRSLIEQLLSISRLESGLDNIQRVPVDVGYLLTLVQDEANAVNENFHHTLSFDIQSDARVMGVEAELRSAITNLVINAIKYTPEGGKIEVCWKNVRNGVAFSVKDNGEGIAPQHLRRLTERFYRIDKARSRETGGSGLGLSIVKHVLARHQSRLSIRSRVGQGSTFSFVIPKTLVAAPLNDKSA</sequence>
<organism evidence="20 21">
    <name type="scientific">Pseudobowmanella zhangzhouensis</name>
    <dbReference type="NCBI Taxonomy" id="1537679"/>
    <lineage>
        <taxon>Bacteria</taxon>
        <taxon>Pseudomonadati</taxon>
        <taxon>Pseudomonadota</taxon>
        <taxon>Gammaproteobacteria</taxon>
        <taxon>Alteromonadales</taxon>
        <taxon>Alteromonadaceae</taxon>
    </lineage>
</organism>
<dbReference type="SMART" id="SM00388">
    <property type="entry name" value="HisKA"/>
    <property type="match status" value="1"/>
</dbReference>
<keyword evidence="5" id="KW-0813">Transport</keyword>
<dbReference type="InterPro" id="IPR050351">
    <property type="entry name" value="BphY/WalK/GraS-like"/>
</dbReference>